<evidence type="ECO:0000313" key="2">
    <source>
        <dbReference type="Proteomes" id="UP000324222"/>
    </source>
</evidence>
<accession>A0A5B7CUU4</accession>
<organism evidence="1 2">
    <name type="scientific">Portunus trituberculatus</name>
    <name type="common">Swimming crab</name>
    <name type="synonym">Neptunus trituberculatus</name>
    <dbReference type="NCBI Taxonomy" id="210409"/>
    <lineage>
        <taxon>Eukaryota</taxon>
        <taxon>Metazoa</taxon>
        <taxon>Ecdysozoa</taxon>
        <taxon>Arthropoda</taxon>
        <taxon>Crustacea</taxon>
        <taxon>Multicrustacea</taxon>
        <taxon>Malacostraca</taxon>
        <taxon>Eumalacostraca</taxon>
        <taxon>Eucarida</taxon>
        <taxon>Decapoda</taxon>
        <taxon>Pleocyemata</taxon>
        <taxon>Brachyura</taxon>
        <taxon>Eubrachyura</taxon>
        <taxon>Portunoidea</taxon>
        <taxon>Portunidae</taxon>
        <taxon>Portuninae</taxon>
        <taxon>Portunus</taxon>
    </lineage>
</organism>
<reference evidence="1 2" key="1">
    <citation type="submission" date="2019-05" db="EMBL/GenBank/DDBJ databases">
        <title>Another draft genome of Portunus trituberculatus and its Hox gene families provides insights of decapod evolution.</title>
        <authorList>
            <person name="Jeong J.-H."/>
            <person name="Song I."/>
            <person name="Kim S."/>
            <person name="Choi T."/>
            <person name="Kim D."/>
            <person name="Ryu S."/>
            <person name="Kim W."/>
        </authorList>
    </citation>
    <scope>NUCLEOTIDE SEQUENCE [LARGE SCALE GENOMIC DNA]</scope>
    <source>
        <tissue evidence="1">Muscle</tissue>
    </source>
</reference>
<sequence>MTRTNTPPHQLPSLPVSTHEHFLQFSVFHAIARLKCISIVKLAKGNKKRKKRPSQLSVPLLIRELAIKNN</sequence>
<gene>
    <name evidence="1" type="ORF">E2C01_003874</name>
</gene>
<dbReference type="EMBL" id="VSRR010000151">
    <property type="protein sequence ID" value="MPC11213.1"/>
    <property type="molecule type" value="Genomic_DNA"/>
</dbReference>
<evidence type="ECO:0000313" key="1">
    <source>
        <dbReference type="EMBL" id="MPC11213.1"/>
    </source>
</evidence>
<comment type="caution">
    <text evidence="1">The sequence shown here is derived from an EMBL/GenBank/DDBJ whole genome shotgun (WGS) entry which is preliminary data.</text>
</comment>
<proteinExistence type="predicted"/>
<dbReference type="AlphaFoldDB" id="A0A5B7CUU4"/>
<dbReference type="Proteomes" id="UP000324222">
    <property type="component" value="Unassembled WGS sequence"/>
</dbReference>
<keyword evidence="2" id="KW-1185">Reference proteome</keyword>
<name>A0A5B7CUU4_PORTR</name>
<protein>
    <submittedName>
        <fullName evidence="1">Uncharacterized protein</fullName>
    </submittedName>
</protein>